<organism evidence="1 2">
    <name type="scientific">Biomphalaria pfeifferi</name>
    <name type="common">Bloodfluke planorb</name>
    <name type="synonym">Freshwater snail</name>
    <dbReference type="NCBI Taxonomy" id="112525"/>
    <lineage>
        <taxon>Eukaryota</taxon>
        <taxon>Metazoa</taxon>
        <taxon>Spiralia</taxon>
        <taxon>Lophotrochozoa</taxon>
        <taxon>Mollusca</taxon>
        <taxon>Gastropoda</taxon>
        <taxon>Heterobranchia</taxon>
        <taxon>Euthyneura</taxon>
        <taxon>Panpulmonata</taxon>
        <taxon>Hygrophila</taxon>
        <taxon>Lymnaeoidea</taxon>
        <taxon>Planorbidae</taxon>
        <taxon>Biomphalaria</taxon>
    </lineage>
</organism>
<dbReference type="EMBL" id="JASAOG010000082">
    <property type="protein sequence ID" value="KAK0053979.1"/>
    <property type="molecule type" value="Genomic_DNA"/>
</dbReference>
<dbReference type="AlphaFoldDB" id="A0AAD8BHP7"/>
<proteinExistence type="predicted"/>
<feature type="non-terminal residue" evidence="1">
    <location>
        <position position="82"/>
    </location>
</feature>
<comment type="caution">
    <text evidence="1">The sequence shown here is derived from an EMBL/GenBank/DDBJ whole genome shotgun (WGS) entry which is preliminary data.</text>
</comment>
<protein>
    <submittedName>
        <fullName evidence="1">Uncharacterized protein</fullName>
    </submittedName>
</protein>
<evidence type="ECO:0000313" key="2">
    <source>
        <dbReference type="Proteomes" id="UP001233172"/>
    </source>
</evidence>
<name>A0AAD8BHP7_BIOPF</name>
<evidence type="ECO:0000313" key="1">
    <source>
        <dbReference type="EMBL" id="KAK0053979.1"/>
    </source>
</evidence>
<reference evidence="1" key="1">
    <citation type="journal article" date="2023" name="PLoS Negl. Trop. Dis.">
        <title>A genome sequence for Biomphalaria pfeifferi, the major vector snail for the human-infecting parasite Schistosoma mansoni.</title>
        <authorList>
            <person name="Bu L."/>
            <person name="Lu L."/>
            <person name="Laidemitt M.R."/>
            <person name="Zhang S.M."/>
            <person name="Mutuku M."/>
            <person name="Mkoji G."/>
            <person name="Steinauer M."/>
            <person name="Loker E.S."/>
        </authorList>
    </citation>
    <scope>NUCLEOTIDE SEQUENCE</scope>
    <source>
        <strain evidence="1">KasaAsao</strain>
    </source>
</reference>
<dbReference type="Proteomes" id="UP001233172">
    <property type="component" value="Unassembled WGS sequence"/>
</dbReference>
<gene>
    <name evidence="1" type="ORF">Bpfe_016723</name>
</gene>
<sequence>MGTILAAAEGGPGTSVSGENNSRFQGLDLWYHSMIASIDPLRIQYDVFISLTFPSSDGTFLCKGSTCTRNMSLPTIGELNEG</sequence>
<accession>A0AAD8BHP7</accession>
<keyword evidence="2" id="KW-1185">Reference proteome</keyword>
<reference evidence="1" key="2">
    <citation type="submission" date="2023-04" db="EMBL/GenBank/DDBJ databases">
        <authorList>
            <person name="Bu L."/>
            <person name="Lu L."/>
            <person name="Laidemitt M.R."/>
            <person name="Zhang S.M."/>
            <person name="Mutuku M."/>
            <person name="Mkoji G."/>
            <person name="Steinauer M."/>
            <person name="Loker E.S."/>
        </authorList>
    </citation>
    <scope>NUCLEOTIDE SEQUENCE</scope>
    <source>
        <strain evidence="1">KasaAsao</strain>
        <tissue evidence="1">Whole Snail</tissue>
    </source>
</reference>